<proteinExistence type="predicted"/>
<evidence type="ECO:0000256" key="1">
    <source>
        <dbReference type="SAM" id="MobiDB-lite"/>
    </source>
</evidence>
<protein>
    <submittedName>
        <fullName evidence="2">Uncharacterized protein</fullName>
    </submittedName>
</protein>
<name>A0ABR4IS08_9EURO</name>
<dbReference type="EMBL" id="JBFXLS010000012">
    <property type="protein sequence ID" value="KAL2830558.1"/>
    <property type="molecule type" value="Genomic_DNA"/>
</dbReference>
<dbReference type="Proteomes" id="UP001610335">
    <property type="component" value="Unassembled WGS sequence"/>
</dbReference>
<feature type="compositionally biased region" description="Basic and acidic residues" evidence="1">
    <location>
        <begin position="105"/>
        <end position="115"/>
    </location>
</feature>
<feature type="compositionally biased region" description="Basic and acidic residues" evidence="1">
    <location>
        <begin position="74"/>
        <end position="84"/>
    </location>
</feature>
<feature type="compositionally biased region" description="Low complexity" evidence="1">
    <location>
        <begin position="28"/>
        <end position="42"/>
    </location>
</feature>
<feature type="compositionally biased region" description="Basic and acidic residues" evidence="1">
    <location>
        <begin position="1"/>
        <end position="12"/>
    </location>
</feature>
<evidence type="ECO:0000313" key="2">
    <source>
        <dbReference type="EMBL" id="KAL2830558.1"/>
    </source>
</evidence>
<feature type="region of interest" description="Disordered" evidence="1">
    <location>
        <begin position="64"/>
        <end position="147"/>
    </location>
</feature>
<gene>
    <name evidence="2" type="ORF">BDW59DRAFT_18535</name>
</gene>
<accession>A0ABR4IS08</accession>
<sequence length="147" mass="15946">MSPSPQDEHDPHFSGYEGDISDQLSEANSVTSSTSDTTPKDSNNNDESRYGTIIIGCDLRTLREAGAEPELENTSDKASDKASDTDSEDGSEYGTIWIGCNPRELGLDDNHKTEDSDMQVEYVEDIGKLKDAEGSDADKSDDKSTSN</sequence>
<reference evidence="2 3" key="1">
    <citation type="submission" date="2024-07" db="EMBL/GenBank/DDBJ databases">
        <title>Section-level genome sequencing and comparative genomics of Aspergillus sections Usti and Cavernicolus.</title>
        <authorList>
            <consortium name="Lawrence Berkeley National Laboratory"/>
            <person name="Nybo J.L."/>
            <person name="Vesth T.C."/>
            <person name="Theobald S."/>
            <person name="Frisvad J.C."/>
            <person name="Larsen T.O."/>
            <person name="Kjaerboelling I."/>
            <person name="Rothschild-Mancinelli K."/>
            <person name="Lyhne E.K."/>
            <person name="Kogle M.E."/>
            <person name="Barry K."/>
            <person name="Clum A."/>
            <person name="Na H."/>
            <person name="Ledsgaard L."/>
            <person name="Lin J."/>
            <person name="Lipzen A."/>
            <person name="Kuo A."/>
            <person name="Riley R."/>
            <person name="Mondo S."/>
            <person name="LaButti K."/>
            <person name="Haridas S."/>
            <person name="Pangalinan J."/>
            <person name="Salamov A.A."/>
            <person name="Simmons B.A."/>
            <person name="Magnuson J.K."/>
            <person name="Chen J."/>
            <person name="Drula E."/>
            <person name="Henrissat B."/>
            <person name="Wiebenga A."/>
            <person name="Lubbers R.J."/>
            <person name="Gomes A.C."/>
            <person name="Makela M.R."/>
            <person name="Stajich J."/>
            <person name="Grigoriev I.V."/>
            <person name="Mortensen U.H."/>
            <person name="De vries R.P."/>
            <person name="Baker S.E."/>
            <person name="Andersen M.R."/>
        </authorList>
    </citation>
    <scope>NUCLEOTIDE SEQUENCE [LARGE SCALE GENOMIC DNA]</scope>
    <source>
        <strain evidence="2 3">CBS 600.67</strain>
    </source>
</reference>
<keyword evidence="3" id="KW-1185">Reference proteome</keyword>
<evidence type="ECO:0000313" key="3">
    <source>
        <dbReference type="Proteomes" id="UP001610335"/>
    </source>
</evidence>
<feature type="region of interest" description="Disordered" evidence="1">
    <location>
        <begin position="1"/>
        <end position="52"/>
    </location>
</feature>
<comment type="caution">
    <text evidence="2">The sequence shown here is derived from an EMBL/GenBank/DDBJ whole genome shotgun (WGS) entry which is preliminary data.</text>
</comment>
<organism evidence="2 3">
    <name type="scientific">Aspergillus cavernicola</name>
    <dbReference type="NCBI Taxonomy" id="176166"/>
    <lineage>
        <taxon>Eukaryota</taxon>
        <taxon>Fungi</taxon>
        <taxon>Dikarya</taxon>
        <taxon>Ascomycota</taxon>
        <taxon>Pezizomycotina</taxon>
        <taxon>Eurotiomycetes</taxon>
        <taxon>Eurotiomycetidae</taxon>
        <taxon>Eurotiales</taxon>
        <taxon>Aspergillaceae</taxon>
        <taxon>Aspergillus</taxon>
        <taxon>Aspergillus subgen. Nidulantes</taxon>
    </lineage>
</organism>
<feature type="compositionally biased region" description="Basic and acidic residues" evidence="1">
    <location>
        <begin position="125"/>
        <end position="147"/>
    </location>
</feature>